<comment type="cofactor">
    <cofactor evidence="7">
        <name>Cu cation</name>
        <dbReference type="ChEBI" id="CHEBI:23378"/>
    </cofactor>
    <text evidence="7">Binds 1 copper ion per subunit.</text>
</comment>
<dbReference type="PRINTS" id="PR00068">
    <property type="entry name" value="CUZNDISMTASE"/>
</dbReference>
<evidence type="ECO:0000256" key="8">
    <source>
        <dbReference type="SAM" id="SignalP"/>
    </source>
</evidence>
<dbReference type="InterPro" id="IPR036423">
    <property type="entry name" value="SOD-like_Cu/Zn_dom_sf"/>
</dbReference>
<evidence type="ECO:0000256" key="4">
    <source>
        <dbReference type="ARBA" id="ARBA00022862"/>
    </source>
</evidence>
<dbReference type="InterPro" id="IPR018152">
    <property type="entry name" value="SOD_Cu/Zn_BS"/>
</dbReference>
<evidence type="ECO:0000256" key="7">
    <source>
        <dbReference type="RuleBase" id="RU000393"/>
    </source>
</evidence>
<evidence type="ECO:0000256" key="3">
    <source>
        <dbReference type="ARBA" id="ARBA00022833"/>
    </source>
</evidence>
<comment type="cofactor">
    <cofactor evidence="7">
        <name>Zn(2+)</name>
        <dbReference type="ChEBI" id="CHEBI:29105"/>
    </cofactor>
    <text evidence="7">Binds 1 zinc ion per subunit.</text>
</comment>
<evidence type="ECO:0000259" key="9">
    <source>
        <dbReference type="Pfam" id="PF00080"/>
    </source>
</evidence>
<comment type="caution">
    <text evidence="10">The sequence shown here is derived from an EMBL/GenBank/DDBJ whole genome shotgun (WGS) entry which is preliminary data.</text>
</comment>
<accession>A0AAN9TQS7</accession>
<dbReference type="FunFam" id="2.60.40.200:FF:000001">
    <property type="entry name" value="Superoxide dismutase [Cu-Zn]"/>
    <property type="match status" value="1"/>
</dbReference>
<keyword evidence="6 7" id="KW-0186">Copper</keyword>
<evidence type="ECO:0000256" key="2">
    <source>
        <dbReference type="ARBA" id="ARBA00022723"/>
    </source>
</evidence>
<dbReference type="CDD" id="cd00305">
    <property type="entry name" value="Cu-Zn_Superoxide_Dismutase"/>
    <property type="match status" value="1"/>
</dbReference>
<comment type="function">
    <text evidence="7">Destroys radicals which are normally produced within the cells and which are toxic to biological systems.</text>
</comment>
<evidence type="ECO:0000256" key="5">
    <source>
        <dbReference type="ARBA" id="ARBA00023002"/>
    </source>
</evidence>
<protein>
    <recommendedName>
        <fullName evidence="7">Superoxide dismutase [Cu-Zn]</fullName>
        <ecNumber evidence="7">1.15.1.1</ecNumber>
    </recommendedName>
</protein>
<dbReference type="GO" id="GO:0005507">
    <property type="term" value="F:copper ion binding"/>
    <property type="evidence" value="ECO:0007669"/>
    <property type="project" value="InterPro"/>
</dbReference>
<name>A0AAN9TQS7_9HEMI</name>
<dbReference type="InterPro" id="IPR001424">
    <property type="entry name" value="SOD_Cu_Zn_dom"/>
</dbReference>
<feature type="signal peptide" evidence="8">
    <location>
        <begin position="1"/>
        <end position="15"/>
    </location>
</feature>
<feature type="chain" id="PRO_5042848598" description="Superoxide dismutase [Cu-Zn]" evidence="8">
    <location>
        <begin position="16"/>
        <end position="210"/>
    </location>
</feature>
<keyword evidence="2 7" id="KW-0479">Metal-binding</keyword>
<gene>
    <name evidence="10" type="ORF">V9T40_000620</name>
</gene>
<dbReference type="InterPro" id="IPR024134">
    <property type="entry name" value="SOD_Cu/Zn_/chaperone"/>
</dbReference>
<dbReference type="GO" id="GO:0004784">
    <property type="term" value="F:superoxide dismutase activity"/>
    <property type="evidence" value="ECO:0007669"/>
    <property type="project" value="UniProtKB-EC"/>
</dbReference>
<dbReference type="AlphaFoldDB" id="A0AAN9TQS7"/>
<proteinExistence type="inferred from homology"/>
<dbReference type="Proteomes" id="UP001367676">
    <property type="component" value="Unassembled WGS sequence"/>
</dbReference>
<dbReference type="Gene3D" id="2.60.40.200">
    <property type="entry name" value="Superoxide dismutase, copper/zinc binding domain"/>
    <property type="match status" value="1"/>
</dbReference>
<keyword evidence="5 7" id="KW-0560">Oxidoreductase</keyword>
<evidence type="ECO:0000313" key="11">
    <source>
        <dbReference type="Proteomes" id="UP001367676"/>
    </source>
</evidence>
<dbReference type="EMBL" id="JBBCAQ010000034">
    <property type="protein sequence ID" value="KAK7579991.1"/>
    <property type="molecule type" value="Genomic_DNA"/>
</dbReference>
<keyword evidence="4" id="KW-0049">Antioxidant</keyword>
<evidence type="ECO:0000256" key="1">
    <source>
        <dbReference type="ARBA" id="ARBA00010457"/>
    </source>
</evidence>
<organism evidence="10 11">
    <name type="scientific">Parthenolecanium corni</name>
    <dbReference type="NCBI Taxonomy" id="536013"/>
    <lineage>
        <taxon>Eukaryota</taxon>
        <taxon>Metazoa</taxon>
        <taxon>Ecdysozoa</taxon>
        <taxon>Arthropoda</taxon>
        <taxon>Hexapoda</taxon>
        <taxon>Insecta</taxon>
        <taxon>Pterygota</taxon>
        <taxon>Neoptera</taxon>
        <taxon>Paraneoptera</taxon>
        <taxon>Hemiptera</taxon>
        <taxon>Sternorrhyncha</taxon>
        <taxon>Coccoidea</taxon>
        <taxon>Coccidae</taxon>
        <taxon>Parthenolecanium</taxon>
    </lineage>
</organism>
<dbReference type="Pfam" id="PF00080">
    <property type="entry name" value="Sod_Cu"/>
    <property type="match status" value="1"/>
</dbReference>
<comment type="similarity">
    <text evidence="1 7">Belongs to the Cu-Zn superoxide dismutase family.</text>
</comment>
<sequence length="210" mass="22485">MYSLFLVIFIFFVNSQKGFHHITPASANVLGYHYPHYAPVYYGQPIYSPGLMAIAELKGSGDVSGTVIFFQPRPPEGPVFITGNITGLPKGNHGFHVHRDGDLRKGCDSMGPHYNPFLLQHGGPIDPHRHVGDLGNIVADDNGAVTLQIVDEQISLTGPLNIAGRGVVVHEKEDDLGRGGNPESLKTGNAGARLACGVIGLASPEETRVE</sequence>
<keyword evidence="3 7" id="KW-0862">Zinc</keyword>
<keyword evidence="11" id="KW-1185">Reference proteome</keyword>
<dbReference type="EC" id="1.15.1.1" evidence="7"/>
<feature type="domain" description="Superoxide dismutase copper/zinc binding" evidence="9">
    <location>
        <begin position="63"/>
        <end position="199"/>
    </location>
</feature>
<comment type="catalytic activity">
    <reaction evidence="7">
        <text>2 superoxide + 2 H(+) = H2O2 + O2</text>
        <dbReference type="Rhea" id="RHEA:20696"/>
        <dbReference type="ChEBI" id="CHEBI:15378"/>
        <dbReference type="ChEBI" id="CHEBI:15379"/>
        <dbReference type="ChEBI" id="CHEBI:16240"/>
        <dbReference type="ChEBI" id="CHEBI:18421"/>
        <dbReference type="EC" id="1.15.1.1"/>
    </reaction>
</comment>
<evidence type="ECO:0000256" key="6">
    <source>
        <dbReference type="ARBA" id="ARBA00023008"/>
    </source>
</evidence>
<keyword evidence="8" id="KW-0732">Signal</keyword>
<dbReference type="SUPFAM" id="SSF49329">
    <property type="entry name" value="Cu,Zn superoxide dismutase-like"/>
    <property type="match status" value="1"/>
</dbReference>
<dbReference type="PROSITE" id="PS00332">
    <property type="entry name" value="SOD_CU_ZN_2"/>
    <property type="match status" value="1"/>
</dbReference>
<reference evidence="10 11" key="1">
    <citation type="submission" date="2024-03" db="EMBL/GenBank/DDBJ databases">
        <title>Adaptation during the transition from Ophiocordyceps entomopathogen to insect associate is accompanied by gene loss and intensified selection.</title>
        <authorList>
            <person name="Ward C.M."/>
            <person name="Onetto C.A."/>
            <person name="Borneman A.R."/>
        </authorList>
    </citation>
    <scope>NUCLEOTIDE SEQUENCE [LARGE SCALE GENOMIC DNA]</scope>
    <source>
        <strain evidence="10">AWRI1</strain>
        <tissue evidence="10">Single Adult Female</tissue>
    </source>
</reference>
<evidence type="ECO:0000313" key="10">
    <source>
        <dbReference type="EMBL" id="KAK7579991.1"/>
    </source>
</evidence>
<dbReference type="PANTHER" id="PTHR10003">
    <property type="entry name" value="SUPEROXIDE DISMUTASE CU-ZN -RELATED"/>
    <property type="match status" value="1"/>
</dbReference>